<keyword evidence="4 6" id="KW-1133">Transmembrane helix</keyword>
<dbReference type="InterPro" id="IPR051461">
    <property type="entry name" value="UPF0750_membrane"/>
</dbReference>
<proteinExistence type="predicted"/>
<protein>
    <submittedName>
        <fullName evidence="7">YitT family protein</fullName>
    </submittedName>
</protein>
<keyword evidence="2" id="KW-1003">Cell membrane</keyword>
<gene>
    <name evidence="7" type="ORF">IFO67_04690</name>
</gene>
<evidence type="ECO:0000256" key="6">
    <source>
        <dbReference type="SAM" id="Phobius"/>
    </source>
</evidence>
<reference evidence="8" key="1">
    <citation type="submission" date="2023-07" db="EMBL/GenBank/DDBJ databases">
        <title>Thauera sp. CAU 1555 isolated from sand of Yaerae Beach.</title>
        <authorList>
            <person name="Kim W."/>
        </authorList>
    </citation>
    <scope>NUCLEOTIDE SEQUENCE [LARGE SCALE GENOMIC DNA]</scope>
    <source>
        <strain evidence="8">CAU 1555</strain>
    </source>
</reference>
<accession>A0ABR9B721</accession>
<evidence type="ECO:0000256" key="1">
    <source>
        <dbReference type="ARBA" id="ARBA00004651"/>
    </source>
</evidence>
<feature type="transmembrane region" description="Helical" evidence="6">
    <location>
        <begin position="85"/>
        <end position="103"/>
    </location>
</feature>
<dbReference type="EMBL" id="JACYTO010000001">
    <property type="protein sequence ID" value="MBD8502171.1"/>
    <property type="molecule type" value="Genomic_DNA"/>
</dbReference>
<keyword evidence="5 6" id="KW-0472">Membrane</keyword>
<feature type="transmembrane region" description="Helical" evidence="6">
    <location>
        <begin position="12"/>
        <end position="33"/>
    </location>
</feature>
<evidence type="ECO:0000256" key="2">
    <source>
        <dbReference type="ARBA" id="ARBA00022475"/>
    </source>
</evidence>
<evidence type="ECO:0000256" key="4">
    <source>
        <dbReference type="ARBA" id="ARBA00022989"/>
    </source>
</evidence>
<dbReference type="PANTHER" id="PTHR33545:SF5">
    <property type="entry name" value="UPF0750 MEMBRANE PROTEIN YITT"/>
    <property type="match status" value="1"/>
</dbReference>
<dbReference type="Pfam" id="PF02588">
    <property type="entry name" value="YitT_membrane"/>
    <property type="match status" value="1"/>
</dbReference>
<keyword evidence="3 6" id="KW-0812">Transmembrane</keyword>
<dbReference type="InterPro" id="IPR003740">
    <property type="entry name" value="YitT"/>
</dbReference>
<organism evidence="7 8">
    <name type="scientific">Thauera sedimentorum</name>
    <dbReference type="NCBI Taxonomy" id="2767595"/>
    <lineage>
        <taxon>Bacteria</taxon>
        <taxon>Pseudomonadati</taxon>
        <taxon>Pseudomonadota</taxon>
        <taxon>Betaproteobacteria</taxon>
        <taxon>Rhodocyclales</taxon>
        <taxon>Zoogloeaceae</taxon>
        <taxon>Thauera</taxon>
    </lineage>
</organism>
<dbReference type="PANTHER" id="PTHR33545">
    <property type="entry name" value="UPF0750 MEMBRANE PROTEIN YITT-RELATED"/>
    <property type="match status" value="1"/>
</dbReference>
<evidence type="ECO:0000313" key="7">
    <source>
        <dbReference type="EMBL" id="MBD8502171.1"/>
    </source>
</evidence>
<dbReference type="Proteomes" id="UP000603602">
    <property type="component" value="Unassembled WGS sequence"/>
</dbReference>
<comment type="subcellular location">
    <subcellularLocation>
        <location evidence="1">Cell membrane</location>
        <topology evidence="1">Multi-pass membrane protein</topology>
    </subcellularLocation>
</comment>
<name>A0ABR9B721_9RHOO</name>
<dbReference type="RefSeq" id="WP_187716966.1">
    <property type="nucleotide sequence ID" value="NZ_JACTAH010000001.1"/>
</dbReference>
<feature type="transmembrane region" description="Helical" evidence="6">
    <location>
        <begin position="175"/>
        <end position="193"/>
    </location>
</feature>
<sequence length="203" mass="21584">MPSASSSARHNLLEDAQGLLAGSLFVALSVLFFKHAGLLIGGTAGLTLLVHYASGHNFGLIYFLINIPFYVFAVRAMGWEFTIKTFCAVLLLSVYTEVLPQVISLGTLHPAFGAVMGGLLAGTGLLMLIRHHASLGGIGVLAIWLQRNKGWRAGTVQMIADVLILGAALIWIAPWLVALSVLGALAVNLVIAINHRPGRYFGV</sequence>
<evidence type="ECO:0000313" key="8">
    <source>
        <dbReference type="Proteomes" id="UP000603602"/>
    </source>
</evidence>
<keyword evidence="8" id="KW-1185">Reference proteome</keyword>
<comment type="caution">
    <text evidence="7">The sequence shown here is derived from an EMBL/GenBank/DDBJ whole genome shotgun (WGS) entry which is preliminary data.</text>
</comment>
<evidence type="ECO:0000256" key="5">
    <source>
        <dbReference type="ARBA" id="ARBA00023136"/>
    </source>
</evidence>
<evidence type="ECO:0000256" key="3">
    <source>
        <dbReference type="ARBA" id="ARBA00022692"/>
    </source>
</evidence>
<feature type="transmembrane region" description="Helical" evidence="6">
    <location>
        <begin position="53"/>
        <end position="73"/>
    </location>
</feature>